<dbReference type="Gene3D" id="3.40.920.10">
    <property type="entry name" value="Pyruvate-ferredoxin oxidoreductase, PFOR, domain III"/>
    <property type="match status" value="1"/>
</dbReference>
<evidence type="ECO:0000313" key="4">
    <source>
        <dbReference type="Proteomes" id="UP000244066"/>
    </source>
</evidence>
<feature type="domain" description="Pyruvate/ketoisovalerate oxidoreductase catalytic" evidence="2">
    <location>
        <begin position="13"/>
        <end position="194"/>
    </location>
</feature>
<protein>
    <recommendedName>
        <fullName evidence="2">Pyruvate/ketoisovalerate oxidoreductase catalytic domain-containing protein</fullName>
    </recommendedName>
</protein>
<dbReference type="InterPro" id="IPR019752">
    <property type="entry name" value="Pyrv/ketoisovalerate_OxRed_cat"/>
</dbReference>
<dbReference type="InterPro" id="IPR002869">
    <property type="entry name" value="Pyrv_flavodox_OxRed_cen"/>
</dbReference>
<keyword evidence="1" id="KW-0560">Oxidoreductase</keyword>
<dbReference type="InterPro" id="IPR052198">
    <property type="entry name" value="IorB_Oxidoreductase"/>
</dbReference>
<evidence type="ECO:0000313" key="3">
    <source>
        <dbReference type="EMBL" id="PUA31061.1"/>
    </source>
</evidence>
<organism evidence="3 4">
    <name type="scientific">Candidatus Terraquivivens tikiterensis</name>
    <dbReference type="NCBI Taxonomy" id="1980982"/>
    <lineage>
        <taxon>Archaea</taxon>
        <taxon>Nitrososphaerota</taxon>
        <taxon>Candidatus Wolframiiraptoraceae</taxon>
        <taxon>Candidatus Terraquivivens</taxon>
    </lineage>
</organism>
<accession>A0A2R7Y0K5</accession>
<comment type="caution">
    <text evidence="3">The sequence shown here is derived from an EMBL/GenBank/DDBJ whole genome shotgun (WGS) entry which is preliminary data.</text>
</comment>
<name>A0A2R7Y0K5_9ARCH</name>
<sequence length="205" mass="21759">MGRVWSIIIAGVGGQGIVTTARILAESALASGYSVKATDIVGGAQRGGAVLSHVRFGNLVHSPIVPDGLADVVIGIEPLEALRSSIQYLRQDGTVVFNEEPVYPLTVLLKQQKYPPLEEIRSALLTITKNVFTLKASELARSAGSRLAAGSVLLGFMAAVSGIPIPKHNFHAAMEEVFTERVARVNIKAFELGFSKGLEAVNRLG</sequence>
<dbReference type="Proteomes" id="UP000244066">
    <property type="component" value="Unassembled WGS sequence"/>
</dbReference>
<dbReference type="PANTHER" id="PTHR43854:SF1">
    <property type="entry name" value="INDOLEPYRUVATE OXIDOREDUCTASE SUBUNIT IORB"/>
    <property type="match status" value="1"/>
</dbReference>
<dbReference type="EMBL" id="NDWU01000029">
    <property type="protein sequence ID" value="PUA31061.1"/>
    <property type="molecule type" value="Genomic_DNA"/>
</dbReference>
<reference evidence="3 4" key="1">
    <citation type="submission" date="2017-04" db="EMBL/GenBank/DDBJ databases">
        <title>Draft Aigarchaeota genome from a New Zealand hot spring.</title>
        <authorList>
            <person name="Reysenbach A.-L."/>
            <person name="Donaho J.A."/>
            <person name="Gerhart J."/>
            <person name="Kelley J.F."/>
            <person name="Kouba K."/>
            <person name="Podar M."/>
            <person name="Stott M."/>
        </authorList>
    </citation>
    <scope>NUCLEOTIDE SEQUENCE [LARGE SCALE GENOMIC DNA]</scope>
    <source>
        <strain evidence="3">NZ13_MG1</strain>
    </source>
</reference>
<proteinExistence type="predicted"/>
<evidence type="ECO:0000256" key="1">
    <source>
        <dbReference type="ARBA" id="ARBA00023002"/>
    </source>
</evidence>
<gene>
    <name evidence="3" type="ORF">B9J98_07980</name>
</gene>
<dbReference type="SUPFAM" id="SSF53323">
    <property type="entry name" value="Pyruvate-ferredoxin oxidoreductase, PFOR, domain III"/>
    <property type="match status" value="1"/>
</dbReference>
<evidence type="ECO:0000259" key="2">
    <source>
        <dbReference type="Pfam" id="PF01558"/>
    </source>
</evidence>
<dbReference type="PANTHER" id="PTHR43854">
    <property type="entry name" value="INDOLEPYRUVATE OXIDOREDUCTASE SUBUNIT IORB"/>
    <property type="match status" value="1"/>
</dbReference>
<dbReference type="GO" id="GO:0016903">
    <property type="term" value="F:oxidoreductase activity, acting on the aldehyde or oxo group of donors"/>
    <property type="evidence" value="ECO:0007669"/>
    <property type="project" value="InterPro"/>
</dbReference>
<dbReference type="Pfam" id="PF01558">
    <property type="entry name" value="POR"/>
    <property type="match status" value="1"/>
</dbReference>
<dbReference type="AlphaFoldDB" id="A0A2R7Y0K5"/>